<keyword evidence="4" id="KW-0326">Glycosidase</keyword>
<dbReference type="GO" id="GO:0005975">
    <property type="term" value="P:carbohydrate metabolic process"/>
    <property type="evidence" value="ECO:0007669"/>
    <property type="project" value="UniProtKB-ARBA"/>
</dbReference>
<dbReference type="RefSeq" id="WP_180568146.1">
    <property type="nucleotide sequence ID" value="NZ_JACCKB010000010.1"/>
</dbReference>
<evidence type="ECO:0000256" key="5">
    <source>
        <dbReference type="SAM" id="Phobius"/>
    </source>
</evidence>
<dbReference type="InterPro" id="IPR015882">
    <property type="entry name" value="HEX_bac_N"/>
</dbReference>
<dbReference type="InterPro" id="IPR017853">
    <property type="entry name" value="GH"/>
</dbReference>
<protein>
    <recommendedName>
        <fullName evidence="6">LamG-like jellyroll fold domain-containing protein</fullName>
    </recommendedName>
</protein>
<dbReference type="Gene3D" id="3.20.20.80">
    <property type="entry name" value="Glycosidases"/>
    <property type="match status" value="1"/>
</dbReference>
<evidence type="ECO:0000313" key="8">
    <source>
        <dbReference type="Proteomes" id="UP000569732"/>
    </source>
</evidence>
<comment type="caution">
    <text evidence="7">The sequence shown here is derived from an EMBL/GenBank/DDBJ whole genome shotgun (WGS) entry which is preliminary data.</text>
</comment>
<keyword evidence="2" id="KW-0378">Hydrolase</keyword>
<dbReference type="AlphaFoldDB" id="A0A853I7Q8"/>
<feature type="domain" description="LamG-like jellyroll fold" evidence="6">
    <location>
        <begin position="240"/>
        <end position="368"/>
    </location>
</feature>
<keyword evidence="8" id="KW-1185">Reference proteome</keyword>
<dbReference type="Pfam" id="PF02838">
    <property type="entry name" value="Glyco_hydro_20b"/>
    <property type="match status" value="1"/>
</dbReference>
<evidence type="ECO:0000256" key="2">
    <source>
        <dbReference type="ARBA" id="ARBA00022801"/>
    </source>
</evidence>
<keyword evidence="5" id="KW-0812">Transmembrane</keyword>
<keyword evidence="3" id="KW-1015">Disulfide bond</keyword>
<dbReference type="InterPro" id="IPR006558">
    <property type="entry name" value="LamG-like"/>
</dbReference>
<dbReference type="SUPFAM" id="SSF51445">
    <property type="entry name" value="(Trans)glycosidases"/>
    <property type="match status" value="1"/>
</dbReference>
<evidence type="ECO:0000313" key="7">
    <source>
        <dbReference type="EMBL" id="NYZ66114.1"/>
    </source>
</evidence>
<keyword evidence="5" id="KW-0472">Membrane</keyword>
<sequence>MLIIQKCFLKLTGFLLLFVVSITSYGMLPNASFEEGDLGGRPDDWKWFGSDASFLPQIVNDAYHGEQAVRIPVRDKEWGDAVSGIKPSNHLAAGNQKFYKFGFYYKSRDLKSVRIRMRMYDASDTNIGYVDSLFGVEDTDAWTYGELHVKATKPAVAYISPQFSGVGIRGWERLYLYHDYDYSKNVVRNNDVHDISEFTNHGSFIGNAALDEGKYGIGLNLDGKGDAVVIPHDDSLNLKDEFTIAVWIAPRNSSDQVRRTIIGKKGSFELYLVDNKIIFRGYGLNIQTHEAKFLSHTNNWNHVAVSYRSYDLKIYINGKEQYKNDEVFGDLQLSYNDLYTGSYDKTLINTFDGRIDELRIYKEGLTALQIVQDMNKNDPLPMLWLDNLSMQEIGSNNGIGEVRNRVYPQIFPVPKQVSWSSPGKFGKFTINSKTVIYVPDLKSIESAMTFRAEIKRYFGFNLSIRPWTANERPYNSILVGTIAAKNISTILADEGLLGYFHSMSNTGQGYVLKVDSKGIILAGQDYAGSYLSSVSLLQILKFNYAKKTEPVSPFGLIVDYPDTSNRGFHYTMYKDKLKMDMKTWEELVRRTLSQFKVNELQLYLGNLAIGDGRYYYIWDRFLTPEEMQKLIHFTKQHYFEKVVPIVYGGALFRKKHPEWAWVEKNGKIYSHFFDTTNPGYQTLTDTYYKDILSAFPSEKTFNIAHDESLGDYWVNGAPFEEQDFITQGPGRFMEPRVVWSDSIIRQCKYLSELGMQEVRFWADGLTPDRNGGPPFHADAQLSTLAKNCANIVPMYWISRSKHYERGFIKKLKKGGFDTVIYSSNKADTSPYDLPTMTETETMYSNKWSSPYPWCSVMNSTAQGKVSEGYADYWSFSKIVHEANLFWNTNQKNLPHFWEFTSKYGVDISRITSVNPNIYGGDSYKVFPIENYNADLIGETNDWSLASPGFDFSQVVMKGSEPAESFASVVQTLPEDSPNSLVLSAKGTKSTTQAINGSVSSISLVISSAWEGPDQSLSMTTYMQRIQQMYRNYYTTDDGRDGGKIAYLTLNYTDGTTYEEPVRFGNDVYLHQTNDMTRIAYGARDILHVPAGPMQSNAAYIWEVVNPNPCKKVESVTLWLNDGRYEPEIDTGSYYRPGNITTELKLALFSIAGRSVKNTCMVGNKYSNNNLK</sequence>
<reference evidence="7 8" key="1">
    <citation type="submission" date="2020-07" db="EMBL/GenBank/DDBJ databases">
        <title>Endozoicomonas sp. nov., isolated from sediment.</title>
        <authorList>
            <person name="Gu T."/>
        </authorList>
    </citation>
    <scope>NUCLEOTIDE SEQUENCE [LARGE SCALE GENOMIC DNA]</scope>
    <source>
        <strain evidence="7 8">SM1973</strain>
    </source>
</reference>
<dbReference type="InterPro" id="IPR029018">
    <property type="entry name" value="Hex-like_dom2"/>
</dbReference>
<dbReference type="GO" id="GO:0016798">
    <property type="term" value="F:hydrolase activity, acting on glycosyl bonds"/>
    <property type="evidence" value="ECO:0007669"/>
    <property type="project" value="UniProtKB-KW"/>
</dbReference>
<feature type="transmembrane region" description="Helical" evidence="5">
    <location>
        <begin position="7"/>
        <end position="28"/>
    </location>
</feature>
<dbReference type="Proteomes" id="UP000569732">
    <property type="component" value="Unassembled WGS sequence"/>
</dbReference>
<proteinExistence type="predicted"/>
<evidence type="ECO:0000256" key="3">
    <source>
        <dbReference type="ARBA" id="ARBA00023157"/>
    </source>
</evidence>
<dbReference type="SUPFAM" id="SSF55545">
    <property type="entry name" value="beta-N-acetylhexosaminidase-like domain"/>
    <property type="match status" value="1"/>
</dbReference>
<dbReference type="SUPFAM" id="SSF49899">
    <property type="entry name" value="Concanavalin A-like lectins/glucanases"/>
    <property type="match status" value="1"/>
</dbReference>
<dbReference type="Gene3D" id="2.60.120.260">
    <property type="entry name" value="Galactose-binding domain-like"/>
    <property type="match status" value="1"/>
</dbReference>
<dbReference type="InterPro" id="IPR013320">
    <property type="entry name" value="ConA-like_dom_sf"/>
</dbReference>
<dbReference type="EMBL" id="JACCKB010000010">
    <property type="protein sequence ID" value="NYZ66114.1"/>
    <property type="molecule type" value="Genomic_DNA"/>
</dbReference>
<evidence type="ECO:0000256" key="1">
    <source>
        <dbReference type="ARBA" id="ARBA00022729"/>
    </source>
</evidence>
<keyword evidence="1" id="KW-0732">Signal</keyword>
<name>A0A853I7Q8_9GAMM</name>
<dbReference type="Gene3D" id="2.60.120.200">
    <property type="match status" value="1"/>
</dbReference>
<accession>A0A853I7Q8</accession>
<evidence type="ECO:0000259" key="6">
    <source>
        <dbReference type="SMART" id="SM00560"/>
    </source>
</evidence>
<keyword evidence="5" id="KW-1133">Transmembrane helix</keyword>
<gene>
    <name evidence="7" type="ORF">H0A36_08820</name>
</gene>
<dbReference type="Pfam" id="PF13385">
    <property type="entry name" value="Laminin_G_3"/>
    <property type="match status" value="1"/>
</dbReference>
<dbReference type="Gene3D" id="3.30.379.10">
    <property type="entry name" value="Chitobiase/beta-hexosaminidase domain 2-like"/>
    <property type="match status" value="1"/>
</dbReference>
<dbReference type="SMART" id="SM00560">
    <property type="entry name" value="LamGL"/>
    <property type="match status" value="1"/>
</dbReference>
<evidence type="ECO:0000256" key="4">
    <source>
        <dbReference type="ARBA" id="ARBA00023295"/>
    </source>
</evidence>
<organism evidence="7 8">
    <name type="scientific">Spartinivicinus marinus</name>
    <dbReference type="NCBI Taxonomy" id="2994442"/>
    <lineage>
        <taxon>Bacteria</taxon>
        <taxon>Pseudomonadati</taxon>
        <taxon>Pseudomonadota</taxon>
        <taxon>Gammaproteobacteria</taxon>
        <taxon>Oceanospirillales</taxon>
        <taxon>Zooshikellaceae</taxon>
        <taxon>Spartinivicinus</taxon>
    </lineage>
</organism>